<sequence>MTHPVNCERAQRHHCGCSACGGAQHGWTYGLMLARDPSPVARQEARDRSDCDWAATQPPKGPHGRSARPGAPGRRAANDRGSRMRGDRCALPTIRRCARRNRGCSPLRSHPSAVASSAGPSVFRRRPGEQHIAHPIGQLGKPLRLLPVGHPGSAPRGADHFPPVVIRPTRGSGPFGWPAPRWLRTCEQGSLNRCVFVTTCSMIHAYAFSNPFPAIVAKVGPFRPSDLEGIVCQLVDLKDRRVALDQCGTINPILRIIGEASLAVQMD</sequence>
<accession>A0A438MKN3</accession>
<protein>
    <submittedName>
        <fullName evidence="2">Uncharacterized protein</fullName>
    </submittedName>
</protein>
<name>A0A438MKN3_9ACTN</name>
<dbReference type="EMBL" id="SAUN01000001">
    <property type="protein sequence ID" value="RVX46262.1"/>
    <property type="molecule type" value="Genomic_DNA"/>
</dbReference>
<dbReference type="Proteomes" id="UP000284824">
    <property type="component" value="Unassembled WGS sequence"/>
</dbReference>
<comment type="caution">
    <text evidence="2">The sequence shown here is derived from an EMBL/GenBank/DDBJ whole genome shotgun (WGS) entry which is preliminary data.</text>
</comment>
<organism evidence="2 3">
    <name type="scientific">Nonomuraea polychroma</name>
    <dbReference type="NCBI Taxonomy" id="46176"/>
    <lineage>
        <taxon>Bacteria</taxon>
        <taxon>Bacillati</taxon>
        <taxon>Actinomycetota</taxon>
        <taxon>Actinomycetes</taxon>
        <taxon>Streptosporangiales</taxon>
        <taxon>Streptosporangiaceae</taxon>
        <taxon>Nonomuraea</taxon>
    </lineage>
</organism>
<gene>
    <name evidence="2" type="ORF">EDD27_9127</name>
</gene>
<evidence type="ECO:0000313" key="3">
    <source>
        <dbReference type="Proteomes" id="UP000284824"/>
    </source>
</evidence>
<feature type="region of interest" description="Disordered" evidence="1">
    <location>
        <begin position="39"/>
        <end position="85"/>
    </location>
</feature>
<proteinExistence type="predicted"/>
<reference evidence="2 3" key="1">
    <citation type="submission" date="2019-01" db="EMBL/GenBank/DDBJ databases">
        <title>Sequencing the genomes of 1000 actinobacteria strains.</title>
        <authorList>
            <person name="Klenk H.-P."/>
        </authorList>
    </citation>
    <scope>NUCLEOTIDE SEQUENCE [LARGE SCALE GENOMIC DNA]</scope>
    <source>
        <strain evidence="2 3">DSM 43925</strain>
    </source>
</reference>
<evidence type="ECO:0000256" key="1">
    <source>
        <dbReference type="SAM" id="MobiDB-lite"/>
    </source>
</evidence>
<keyword evidence="3" id="KW-1185">Reference proteome</keyword>
<evidence type="ECO:0000313" key="2">
    <source>
        <dbReference type="EMBL" id="RVX46262.1"/>
    </source>
</evidence>
<feature type="compositionally biased region" description="Basic and acidic residues" evidence="1">
    <location>
        <begin position="76"/>
        <end position="85"/>
    </location>
</feature>
<dbReference type="AlphaFoldDB" id="A0A438MKN3"/>